<dbReference type="InterPro" id="IPR036390">
    <property type="entry name" value="WH_DNA-bd_sf"/>
</dbReference>
<evidence type="ECO:0000313" key="6">
    <source>
        <dbReference type="EMBL" id="QRV23391.1"/>
    </source>
</evidence>
<dbReference type="InterPro" id="IPR036388">
    <property type="entry name" value="WH-like_DNA-bd_sf"/>
</dbReference>
<keyword evidence="7" id="KW-1185">Reference proteome</keyword>
<reference evidence="6 7" key="1">
    <citation type="submission" date="2021-02" db="EMBL/GenBank/DDBJ databases">
        <title>The genome of Marinomonas foliarum JZW.</title>
        <authorList>
            <person name="Sun M."/>
        </authorList>
    </citation>
    <scope>NUCLEOTIDE SEQUENCE [LARGE SCALE GENOMIC DNA]</scope>
    <source>
        <strain evidence="6 7">JZW</strain>
    </source>
</reference>
<dbReference type="InterPro" id="IPR000847">
    <property type="entry name" value="LysR_HTH_N"/>
</dbReference>
<dbReference type="SUPFAM" id="SSF46785">
    <property type="entry name" value="Winged helix' DNA-binding domain"/>
    <property type="match status" value="1"/>
</dbReference>
<dbReference type="PROSITE" id="PS50931">
    <property type="entry name" value="HTH_LYSR"/>
    <property type="match status" value="1"/>
</dbReference>
<dbReference type="PRINTS" id="PR00039">
    <property type="entry name" value="HTHLYSR"/>
</dbReference>
<evidence type="ECO:0000313" key="7">
    <source>
        <dbReference type="Proteomes" id="UP000644167"/>
    </source>
</evidence>
<dbReference type="InterPro" id="IPR005119">
    <property type="entry name" value="LysR_subst-bd"/>
</dbReference>
<dbReference type="Gene3D" id="3.40.190.10">
    <property type="entry name" value="Periplasmic binding protein-like II"/>
    <property type="match status" value="2"/>
</dbReference>
<gene>
    <name evidence="6" type="ORF">JSY38_15250</name>
</gene>
<dbReference type="Pfam" id="PF00126">
    <property type="entry name" value="HTH_1"/>
    <property type="match status" value="1"/>
</dbReference>
<evidence type="ECO:0000256" key="3">
    <source>
        <dbReference type="ARBA" id="ARBA00023125"/>
    </source>
</evidence>
<dbReference type="PANTHER" id="PTHR30346">
    <property type="entry name" value="TRANSCRIPTIONAL DUAL REGULATOR HCAR-RELATED"/>
    <property type="match status" value="1"/>
</dbReference>
<keyword evidence="2" id="KW-0805">Transcription regulation</keyword>
<evidence type="ECO:0000256" key="4">
    <source>
        <dbReference type="ARBA" id="ARBA00023163"/>
    </source>
</evidence>
<accession>A0ABX7IN09</accession>
<comment type="similarity">
    <text evidence="1">Belongs to the LysR transcriptional regulatory family.</text>
</comment>
<evidence type="ECO:0000259" key="5">
    <source>
        <dbReference type="PROSITE" id="PS50931"/>
    </source>
</evidence>
<keyword evidence="4" id="KW-0804">Transcription</keyword>
<proteinExistence type="inferred from homology"/>
<sequence>MKFEIRHLKAFLALAECLHFNKAAQKSFITQPALSRLIRNLEDELKAELFIRTTRNVRLTEAGKIFLEQVELSLKTLEKGVHLVNRVSSGDIGHLVLGYNDFSINLDLPRVLENFKERFPYIDIELNYMPTHKQIDAIKDCSIDIGFIMDFQGNEYRKDSLLLSEETISVVVPKKHFLANRKSIQLKELKDEAFIMGSESDWKAFREQIFILCEGAGFYPKIVQEATTSSGILGLISAGMGISLYVHKLADRMRNDLVSIPLEDHHNKIYIRAIWNKNYDNSSCFRFREVIMERQFVPVSDPHKDS</sequence>
<dbReference type="EMBL" id="CP070273">
    <property type="protein sequence ID" value="QRV23391.1"/>
    <property type="molecule type" value="Genomic_DNA"/>
</dbReference>
<feature type="domain" description="HTH lysR-type" evidence="5">
    <location>
        <begin position="3"/>
        <end position="60"/>
    </location>
</feature>
<keyword evidence="3" id="KW-0238">DNA-binding</keyword>
<dbReference type="Gene3D" id="1.10.10.10">
    <property type="entry name" value="Winged helix-like DNA-binding domain superfamily/Winged helix DNA-binding domain"/>
    <property type="match status" value="1"/>
</dbReference>
<evidence type="ECO:0000256" key="2">
    <source>
        <dbReference type="ARBA" id="ARBA00023015"/>
    </source>
</evidence>
<dbReference type="PANTHER" id="PTHR30346:SF0">
    <property type="entry name" value="HCA OPERON TRANSCRIPTIONAL ACTIVATOR HCAR"/>
    <property type="match status" value="1"/>
</dbReference>
<dbReference type="Pfam" id="PF03466">
    <property type="entry name" value="LysR_substrate"/>
    <property type="match status" value="1"/>
</dbReference>
<dbReference type="Proteomes" id="UP000644167">
    <property type="component" value="Chromosome"/>
</dbReference>
<organism evidence="6 7">
    <name type="scientific">Marinomonas foliarum</name>
    <dbReference type="NCBI Taxonomy" id="491950"/>
    <lineage>
        <taxon>Bacteria</taxon>
        <taxon>Pseudomonadati</taxon>
        <taxon>Pseudomonadota</taxon>
        <taxon>Gammaproteobacteria</taxon>
        <taxon>Oceanospirillales</taxon>
        <taxon>Oceanospirillaceae</taxon>
        <taxon>Marinomonas</taxon>
    </lineage>
</organism>
<protein>
    <submittedName>
        <fullName evidence="6">LysR family transcriptional regulator</fullName>
    </submittedName>
</protein>
<name>A0ABX7IN09_9GAMM</name>
<dbReference type="SUPFAM" id="SSF53850">
    <property type="entry name" value="Periplasmic binding protein-like II"/>
    <property type="match status" value="1"/>
</dbReference>
<dbReference type="CDD" id="cd08414">
    <property type="entry name" value="PBP2_LTTR_aromatics_like"/>
    <property type="match status" value="1"/>
</dbReference>
<dbReference type="RefSeq" id="WP_205113959.1">
    <property type="nucleotide sequence ID" value="NZ_CP070273.1"/>
</dbReference>
<evidence type="ECO:0000256" key="1">
    <source>
        <dbReference type="ARBA" id="ARBA00009437"/>
    </source>
</evidence>